<accession>A0A915KUJ1</accession>
<organism evidence="1 2">
    <name type="scientific">Romanomermis culicivorax</name>
    <name type="common">Nematode worm</name>
    <dbReference type="NCBI Taxonomy" id="13658"/>
    <lineage>
        <taxon>Eukaryota</taxon>
        <taxon>Metazoa</taxon>
        <taxon>Ecdysozoa</taxon>
        <taxon>Nematoda</taxon>
        <taxon>Enoplea</taxon>
        <taxon>Dorylaimia</taxon>
        <taxon>Mermithida</taxon>
        <taxon>Mermithoidea</taxon>
        <taxon>Mermithidae</taxon>
        <taxon>Romanomermis</taxon>
    </lineage>
</organism>
<dbReference type="AlphaFoldDB" id="A0A915KUJ1"/>
<keyword evidence="1" id="KW-1185">Reference proteome</keyword>
<name>A0A915KUJ1_ROMCU</name>
<reference evidence="2" key="1">
    <citation type="submission" date="2022-11" db="UniProtKB">
        <authorList>
            <consortium name="WormBaseParasite"/>
        </authorList>
    </citation>
    <scope>IDENTIFICATION</scope>
</reference>
<evidence type="ECO:0000313" key="2">
    <source>
        <dbReference type="WBParaSite" id="nRc.2.0.1.t42596-RA"/>
    </source>
</evidence>
<proteinExistence type="predicted"/>
<dbReference type="WBParaSite" id="nRc.2.0.1.t42596-RA">
    <property type="protein sequence ID" value="nRc.2.0.1.t42596-RA"/>
    <property type="gene ID" value="nRc.2.0.1.g42596"/>
</dbReference>
<dbReference type="Proteomes" id="UP000887565">
    <property type="component" value="Unplaced"/>
</dbReference>
<evidence type="ECO:0000313" key="1">
    <source>
        <dbReference type="Proteomes" id="UP000887565"/>
    </source>
</evidence>
<sequence length="148" mass="16866">MESSCNVDYIPHFRADLTPDDEDTLFFKSFIIIVAANILLDDDDIEFWPHFSIFSTGKAATSPMADVRSKIRKCANVFSQLDGAVHQLENRKSHVNFGLKTDKVPTLNVLKQGIELNKILKTYRDNGLWCRILNIDDGFSGFVWRQLA</sequence>
<protein>
    <submittedName>
        <fullName evidence="2">Uncharacterized protein</fullName>
    </submittedName>
</protein>